<protein>
    <submittedName>
        <fullName evidence="1">Uncharacterized protein</fullName>
    </submittedName>
</protein>
<comment type="caution">
    <text evidence="1">The sequence shown here is derived from an EMBL/GenBank/DDBJ whole genome shotgun (WGS) entry which is preliminary data.</text>
</comment>
<dbReference type="Proteomes" id="UP000076796">
    <property type="component" value="Unassembled WGS sequence"/>
</dbReference>
<name>A0A163GIC0_9BACL</name>
<reference evidence="1" key="1">
    <citation type="journal article" date="2016" name="Genome Announc.">
        <title>Draft genomes of two strains of Paenibacillus glucanolyticus with capability to degrade lignocellulose.</title>
        <authorList>
            <person name="Mathews S.L."/>
            <person name="Pawlak J."/>
            <person name="Grunden A.M."/>
        </authorList>
    </citation>
    <scope>NUCLEOTIDE SEQUENCE [LARGE SCALE GENOMIC DNA]</scope>
    <source>
        <strain evidence="1">SLM1</strain>
    </source>
</reference>
<accession>A0A163GIC0</accession>
<dbReference type="Pfam" id="PF10134">
    <property type="entry name" value="RPA"/>
    <property type="match status" value="1"/>
</dbReference>
<sequence length="420" mass="48912">MEDKIMKVIRGTLRHEALNIIQVFTQLKKMNLSQEEIDMHLAPNIHQSAKRLVRHKTLQLSLEFTQLGNEYNQITRQVNEDERNKVPIDEQKYMQQMILELEYKMLEKALEIKKIENRKVPDTPIETNLIEHGLFGAGSHSKAVMKKKYSGGFVQQTRNGFRRLYYENANGVFLGIFDARVLAGLTKLYFENGGEQKFSFNFNELVRAMETEPSGKEYMELHESLINLSRTQIIMEEYYLPGSKYRQRTILYHPIDTLEFILRDGEEPGRERAASVTFHRHIHDSLQAGNFLHMNVVLFNDLHKPITKLLYVNMINSCAQNVTSYHVDTLTQHLNLQTENRSLVVSGILDAFQELQTMDVISSYEVVYGPRRSIQYINFVPGDLLQMSNKYPIEIDKHDNEVIQETLQLMLTKNEPMHST</sequence>
<dbReference type="AlphaFoldDB" id="A0A163GIC0"/>
<organism evidence="1 2">
    <name type="scientific">Paenibacillus glucanolyticus</name>
    <dbReference type="NCBI Taxonomy" id="59843"/>
    <lineage>
        <taxon>Bacteria</taxon>
        <taxon>Bacillati</taxon>
        <taxon>Bacillota</taxon>
        <taxon>Bacilli</taxon>
        <taxon>Bacillales</taxon>
        <taxon>Paenibacillaceae</taxon>
        <taxon>Paenibacillus</taxon>
    </lineage>
</organism>
<gene>
    <name evidence="1" type="ORF">AWU65_03130</name>
</gene>
<dbReference type="SUPFAM" id="SSF82185">
    <property type="entry name" value="Histone H3 K4-specific methyltransferase SET7/9 N-terminal domain"/>
    <property type="match status" value="1"/>
</dbReference>
<keyword evidence="2" id="KW-1185">Reference proteome</keyword>
<evidence type="ECO:0000313" key="1">
    <source>
        <dbReference type="EMBL" id="KZS44988.1"/>
    </source>
</evidence>
<dbReference type="EMBL" id="LWMH01000001">
    <property type="protein sequence ID" value="KZS44988.1"/>
    <property type="molecule type" value="Genomic_DNA"/>
</dbReference>
<evidence type="ECO:0000313" key="2">
    <source>
        <dbReference type="Proteomes" id="UP000076796"/>
    </source>
</evidence>
<dbReference type="RefSeq" id="WP_063477492.1">
    <property type="nucleotide sequence ID" value="NZ_JBCMWP010000019.1"/>
</dbReference>
<dbReference type="InterPro" id="IPR018777">
    <property type="entry name" value="Replication_initiator_prot_A"/>
</dbReference>
<proteinExistence type="predicted"/>